<accession>A0A084H3J9</accession>
<feature type="transmembrane region" description="Helical" evidence="3">
    <location>
        <begin position="61"/>
        <end position="78"/>
    </location>
</feature>
<keyword evidence="1 3" id="KW-0472">Membrane</keyword>
<comment type="subcellular location">
    <subcellularLocation>
        <location evidence="1">Cell membrane</location>
    </subcellularLocation>
</comment>
<keyword evidence="3" id="KW-0812">Transmembrane</keyword>
<comment type="subunit">
    <text evidence="1">Self-associates. Interacts with SigE. Interacts with SpoIIR.</text>
</comment>
<keyword evidence="1" id="KW-1003">Cell membrane</keyword>
<keyword evidence="5" id="KW-1185">Reference proteome</keyword>
<feature type="active site" evidence="2">
    <location>
        <position position="183"/>
    </location>
</feature>
<comment type="caution">
    <text evidence="4">The sequence shown here is derived from an EMBL/GenBank/DDBJ whole genome shotgun (WGS) entry which is preliminary data.</text>
</comment>
<dbReference type="GO" id="GO:0030436">
    <property type="term" value="P:asexual sporulation"/>
    <property type="evidence" value="ECO:0007669"/>
    <property type="project" value="InterPro"/>
</dbReference>
<feature type="transmembrane region" description="Helical" evidence="3">
    <location>
        <begin position="6"/>
        <end position="27"/>
    </location>
</feature>
<name>A0A084H3J9_METID</name>
<feature type="transmembrane region" description="Helical" evidence="3">
    <location>
        <begin position="90"/>
        <end position="110"/>
    </location>
</feature>
<organism evidence="4 5">
    <name type="scientific">Metabacillus indicus</name>
    <name type="common">Bacillus indicus</name>
    <dbReference type="NCBI Taxonomy" id="246786"/>
    <lineage>
        <taxon>Bacteria</taxon>
        <taxon>Bacillati</taxon>
        <taxon>Bacillota</taxon>
        <taxon>Bacilli</taxon>
        <taxon>Bacillales</taxon>
        <taxon>Bacillaceae</taxon>
        <taxon>Metabacillus</taxon>
    </lineage>
</organism>
<proteinExistence type="inferred from homology"/>
<dbReference type="GO" id="GO:0005886">
    <property type="term" value="C:plasma membrane"/>
    <property type="evidence" value="ECO:0007669"/>
    <property type="project" value="UniProtKB-SubCell"/>
</dbReference>
<dbReference type="OrthoDB" id="2690199at2"/>
<evidence type="ECO:0000313" key="4">
    <source>
        <dbReference type="EMBL" id="KEZ54161.1"/>
    </source>
</evidence>
<keyword evidence="1" id="KW-0645">Protease</keyword>
<dbReference type="EMBL" id="JNVC02000001">
    <property type="protein sequence ID" value="KEZ54161.1"/>
    <property type="molecule type" value="Genomic_DNA"/>
</dbReference>
<dbReference type="Pfam" id="PF03419">
    <property type="entry name" value="Peptidase_U4"/>
    <property type="match status" value="1"/>
</dbReference>
<keyword evidence="1" id="KW-0378">Hydrolase</keyword>
<dbReference type="GO" id="GO:0004190">
    <property type="term" value="F:aspartic-type endopeptidase activity"/>
    <property type="evidence" value="ECO:0007669"/>
    <property type="project" value="UniProtKB-KW"/>
</dbReference>
<keyword evidence="3" id="KW-1133">Transmembrane helix</keyword>
<dbReference type="InterPro" id="IPR005081">
    <property type="entry name" value="SpoIIGA"/>
</dbReference>
<protein>
    <recommendedName>
        <fullName evidence="1">Sporulation sigma-E factor-processing peptidase</fullName>
        <ecNumber evidence="1">3.4.23.-</ecNumber>
    </recommendedName>
    <alternativeName>
        <fullName evidence="1">Membrane-associated aspartic protease</fullName>
    </alternativeName>
    <alternativeName>
        <fullName evidence="1">Stage II sporulation protein GA</fullName>
    </alternativeName>
</protein>
<dbReference type="NCBIfam" id="TIGR02854">
    <property type="entry name" value="spore_II_GA"/>
    <property type="match status" value="1"/>
</dbReference>
<dbReference type="STRING" id="246786.GS18_0204340"/>
<evidence type="ECO:0000256" key="3">
    <source>
        <dbReference type="SAM" id="Phobius"/>
    </source>
</evidence>
<keyword evidence="1" id="KW-0749">Sporulation</keyword>
<comment type="function">
    <text evidence="1">Probable aspartic protease that is responsible for the proteolytic cleavage of the RNA polymerase sigma E factor (SigE/spoIIGB) to yield the active peptide in the mother cell during sporulation. Responds to a signal from the forespore that is triggered by the extracellular signal protein SpoIIR.</text>
</comment>
<dbReference type="AlphaFoldDB" id="A0A084H3J9"/>
<keyword evidence="1" id="KW-0064">Aspartyl protease</keyword>
<comment type="similarity">
    <text evidence="1">Belongs to the peptidase U4 family.</text>
</comment>
<sequence>MAIYLDVIWFLNFSFDLFLLLLTAILLKQKLMKIRILIGALIGSGIVVLLFTPFAPIATHPLGKLSVSVFMILAAFGFKRFKYFAKCLLTFYFVTFMVGGAMMGAHYFIQTEIGFADGILMTNSGGFGDPVSWLFVIAGFPAAWYFSRKRLDDLEMKKIQYDMIVSVYVRIGEASFTLKGLIDSGNQLYDPISKSPVMIADANKLKGHLPDALLDIALQEDVMTALTASSESHSMDNRVRIIPFRVVGKSNQFLIGLKPDEVIVTTKDETILASKTIIGLNRTSLSPEGEYDCIVHPKMLQSGAVQDVS</sequence>
<evidence type="ECO:0000256" key="1">
    <source>
        <dbReference type="PIRNR" id="PIRNR018571"/>
    </source>
</evidence>
<dbReference type="GO" id="GO:0006508">
    <property type="term" value="P:proteolysis"/>
    <property type="evidence" value="ECO:0007669"/>
    <property type="project" value="UniProtKB-KW"/>
</dbReference>
<feature type="transmembrane region" description="Helical" evidence="3">
    <location>
        <begin position="34"/>
        <end position="55"/>
    </location>
</feature>
<dbReference type="EC" id="3.4.23.-" evidence="1"/>
<dbReference type="PIRSF" id="PIRSF018571">
    <property type="entry name" value="SpoIIGA"/>
    <property type="match status" value="1"/>
</dbReference>
<reference evidence="4 5" key="1">
    <citation type="journal article" date="2005" name="Int. J. Syst. Evol. Microbiol.">
        <title>Bacillus cibi sp. nov., isolated from jeotgal, a traditional Korean fermented seafood.</title>
        <authorList>
            <person name="Yoon J.H."/>
            <person name="Lee C.H."/>
            <person name="Oh T.K."/>
        </authorList>
    </citation>
    <scope>NUCLEOTIDE SEQUENCE [LARGE SCALE GENOMIC DNA]</scope>
    <source>
        <strain evidence="4 5">DSM 16189</strain>
    </source>
</reference>
<evidence type="ECO:0000256" key="2">
    <source>
        <dbReference type="PIRSR" id="PIRSR018571-1"/>
    </source>
</evidence>
<feature type="transmembrane region" description="Helical" evidence="3">
    <location>
        <begin position="130"/>
        <end position="147"/>
    </location>
</feature>
<evidence type="ECO:0000313" key="5">
    <source>
        <dbReference type="Proteomes" id="UP000028549"/>
    </source>
</evidence>
<dbReference type="RefSeq" id="WP_029284994.1">
    <property type="nucleotide sequence ID" value="NZ_CP176757.1"/>
</dbReference>
<gene>
    <name evidence="4" type="ORF">GS18_0204340</name>
</gene>
<dbReference type="GO" id="GO:0030435">
    <property type="term" value="P:sporulation resulting in formation of a cellular spore"/>
    <property type="evidence" value="ECO:0007669"/>
    <property type="project" value="UniProtKB-KW"/>
</dbReference>
<dbReference type="Proteomes" id="UP000028549">
    <property type="component" value="Unassembled WGS sequence"/>
</dbReference>